<dbReference type="InterPro" id="IPR036259">
    <property type="entry name" value="MFS_trans_sf"/>
</dbReference>
<dbReference type="InterPro" id="IPR005829">
    <property type="entry name" value="Sugar_transporter_CS"/>
</dbReference>
<evidence type="ECO:0000256" key="3">
    <source>
        <dbReference type="ARBA" id="ARBA00022448"/>
    </source>
</evidence>
<evidence type="ECO:0000256" key="7">
    <source>
        <dbReference type="SAM" id="Phobius"/>
    </source>
</evidence>
<feature type="domain" description="Major facilitator superfamily (MFS) profile" evidence="8">
    <location>
        <begin position="34"/>
        <end position="476"/>
    </location>
</feature>
<dbReference type="FunFam" id="1.20.1250.20:FF:000134">
    <property type="entry name" value="MFS sugar transporter protein"/>
    <property type="match status" value="1"/>
</dbReference>
<feature type="transmembrane region" description="Helical" evidence="7">
    <location>
        <begin position="106"/>
        <end position="123"/>
    </location>
</feature>
<dbReference type="Proteomes" id="UP000193467">
    <property type="component" value="Unassembled WGS sequence"/>
</dbReference>
<dbReference type="AlphaFoldDB" id="A0A1Y2CZ84"/>
<comment type="similarity">
    <text evidence="2">Belongs to the major facilitator superfamily. Sugar transporter (TC 2.A.1.1) family.</text>
</comment>
<dbReference type="GO" id="GO:0005351">
    <property type="term" value="F:carbohydrate:proton symporter activity"/>
    <property type="evidence" value="ECO:0007669"/>
    <property type="project" value="TreeGrafter"/>
</dbReference>
<dbReference type="PROSITE" id="PS00216">
    <property type="entry name" value="SUGAR_TRANSPORT_1"/>
    <property type="match status" value="1"/>
</dbReference>
<evidence type="ECO:0000313" key="9">
    <source>
        <dbReference type="EMBL" id="ORY52174.1"/>
    </source>
</evidence>
<keyword evidence="6 7" id="KW-0472">Membrane</keyword>
<keyword evidence="5 7" id="KW-1133">Transmembrane helix</keyword>
<dbReference type="InParanoid" id="A0A1Y2CZ84"/>
<feature type="transmembrane region" description="Helical" evidence="7">
    <location>
        <begin position="164"/>
        <end position="186"/>
    </location>
</feature>
<dbReference type="InterPro" id="IPR050360">
    <property type="entry name" value="MFS_Sugar_Transporters"/>
</dbReference>
<dbReference type="EMBL" id="MCGR01000106">
    <property type="protein sequence ID" value="ORY52174.1"/>
    <property type="molecule type" value="Genomic_DNA"/>
</dbReference>
<keyword evidence="3" id="KW-0813">Transport</keyword>
<sequence length="526" mass="58075">MVNDLDGYKRCVNNLTTRGVPWYKDKGVVRLNTFISVVFTGQLLNGFDDSLLGGYQALNSWREALNYPSNSSIGLLSAAAYIAGFFTAPVAAYVADRWGRRWCVRYSALTMLLGSMLGALSGVDGADGYGLFIASRVVIGSGLAFCLMISPIMLQELPHPSQRVFLAALFNCNYAIGGFTASWLTFGTSYINNNWSWRIPYIVQIVPALYLVIAIQFVPETPRWLMSKGREEEAMEFLVKYHGNGDPQDELVLFEFEEMKSALHEERTRHQDSWSQLFATKGNRHRIAIVLLIVSCQNLSGTAIIGGYYTQILSLVGITNTQQQTGINAGLTGWVFISAIIGASIVNRVKRRTLLMGTWAALILVNIAFTVTAARYTITGSKAAAIGNVVLLWLYDGTFFIVCGPLFFSYQTEVLTFSTRAKGMMIWGISNKVISIFNAYVNSIALERIGFRYYIVYTCILSAQLVGMYFLAVETTGLTLEEIAILFDGEESTAPHVDIADIEHKISEKKGQADGVVQSVKSVESA</sequence>
<dbReference type="Gene3D" id="1.20.1250.20">
    <property type="entry name" value="MFS general substrate transporter like domains"/>
    <property type="match status" value="1"/>
</dbReference>
<feature type="transmembrane region" description="Helical" evidence="7">
    <location>
        <begin position="129"/>
        <end position="152"/>
    </location>
</feature>
<feature type="transmembrane region" description="Helical" evidence="7">
    <location>
        <begin position="359"/>
        <end position="378"/>
    </location>
</feature>
<dbReference type="OrthoDB" id="6133115at2759"/>
<dbReference type="PANTHER" id="PTHR48022">
    <property type="entry name" value="PLASTIDIC GLUCOSE TRANSPORTER 4"/>
    <property type="match status" value="1"/>
</dbReference>
<proteinExistence type="inferred from homology"/>
<organism evidence="9 10">
    <name type="scientific">Leucosporidium creatinivorum</name>
    <dbReference type="NCBI Taxonomy" id="106004"/>
    <lineage>
        <taxon>Eukaryota</taxon>
        <taxon>Fungi</taxon>
        <taxon>Dikarya</taxon>
        <taxon>Basidiomycota</taxon>
        <taxon>Pucciniomycotina</taxon>
        <taxon>Microbotryomycetes</taxon>
        <taxon>Leucosporidiales</taxon>
        <taxon>Leucosporidium</taxon>
    </lineage>
</organism>
<dbReference type="PANTHER" id="PTHR48022:SF64">
    <property type="entry name" value="MAJOR FACILITATOR SUPERFAMILY (MFS) PROFILE DOMAIN-CONTAINING PROTEIN"/>
    <property type="match status" value="1"/>
</dbReference>
<accession>A0A1Y2CZ84</accession>
<feature type="transmembrane region" description="Helical" evidence="7">
    <location>
        <begin position="198"/>
        <end position="218"/>
    </location>
</feature>
<evidence type="ECO:0000259" key="8">
    <source>
        <dbReference type="PROSITE" id="PS50850"/>
    </source>
</evidence>
<feature type="transmembrane region" description="Helical" evidence="7">
    <location>
        <begin position="73"/>
        <end position="94"/>
    </location>
</feature>
<feature type="transmembrane region" description="Helical" evidence="7">
    <location>
        <begin position="453"/>
        <end position="472"/>
    </location>
</feature>
<evidence type="ECO:0000313" key="10">
    <source>
        <dbReference type="Proteomes" id="UP000193467"/>
    </source>
</evidence>
<evidence type="ECO:0000256" key="4">
    <source>
        <dbReference type="ARBA" id="ARBA00022692"/>
    </source>
</evidence>
<reference evidence="9 10" key="1">
    <citation type="submission" date="2016-07" db="EMBL/GenBank/DDBJ databases">
        <title>Pervasive Adenine N6-methylation of Active Genes in Fungi.</title>
        <authorList>
            <consortium name="DOE Joint Genome Institute"/>
            <person name="Mondo S.J."/>
            <person name="Dannebaum R.O."/>
            <person name="Kuo R.C."/>
            <person name="Labutti K."/>
            <person name="Haridas S."/>
            <person name="Kuo A."/>
            <person name="Salamov A."/>
            <person name="Ahrendt S.R."/>
            <person name="Lipzen A."/>
            <person name="Sullivan W."/>
            <person name="Andreopoulos W.B."/>
            <person name="Clum A."/>
            <person name="Lindquist E."/>
            <person name="Daum C."/>
            <person name="Ramamoorthy G.K."/>
            <person name="Gryganskyi A."/>
            <person name="Culley D."/>
            <person name="Magnuson J.K."/>
            <person name="James T.Y."/>
            <person name="O'Malley M.A."/>
            <person name="Stajich J.E."/>
            <person name="Spatafora J.W."/>
            <person name="Visel A."/>
            <person name="Grigoriev I.V."/>
        </authorList>
    </citation>
    <scope>NUCLEOTIDE SEQUENCE [LARGE SCALE GENOMIC DNA]</scope>
    <source>
        <strain evidence="9 10">62-1032</strain>
    </source>
</reference>
<dbReference type="STRING" id="106004.A0A1Y2CZ84"/>
<comment type="caution">
    <text evidence="9">The sequence shown here is derived from an EMBL/GenBank/DDBJ whole genome shotgun (WGS) entry which is preliminary data.</text>
</comment>
<feature type="transmembrane region" description="Helical" evidence="7">
    <location>
        <begin position="390"/>
        <end position="410"/>
    </location>
</feature>
<feature type="transmembrane region" description="Helical" evidence="7">
    <location>
        <begin position="287"/>
        <end position="309"/>
    </location>
</feature>
<name>A0A1Y2CZ84_9BASI</name>
<comment type="subcellular location">
    <subcellularLocation>
        <location evidence="1">Membrane</location>
        <topology evidence="1">Multi-pass membrane protein</topology>
    </subcellularLocation>
</comment>
<dbReference type="InterPro" id="IPR005828">
    <property type="entry name" value="MFS_sugar_transport-like"/>
</dbReference>
<feature type="transmembrane region" description="Helical" evidence="7">
    <location>
        <begin position="329"/>
        <end position="347"/>
    </location>
</feature>
<gene>
    <name evidence="9" type="ORF">BCR35DRAFT_310635</name>
</gene>
<evidence type="ECO:0000256" key="2">
    <source>
        <dbReference type="ARBA" id="ARBA00010992"/>
    </source>
</evidence>
<dbReference type="InterPro" id="IPR020846">
    <property type="entry name" value="MFS_dom"/>
</dbReference>
<dbReference type="SUPFAM" id="SSF103473">
    <property type="entry name" value="MFS general substrate transporter"/>
    <property type="match status" value="1"/>
</dbReference>
<dbReference type="Pfam" id="PF00083">
    <property type="entry name" value="Sugar_tr"/>
    <property type="match status" value="1"/>
</dbReference>
<keyword evidence="10" id="KW-1185">Reference proteome</keyword>
<evidence type="ECO:0000256" key="5">
    <source>
        <dbReference type="ARBA" id="ARBA00022989"/>
    </source>
</evidence>
<feature type="transmembrane region" description="Helical" evidence="7">
    <location>
        <begin position="422"/>
        <end position="441"/>
    </location>
</feature>
<evidence type="ECO:0000256" key="1">
    <source>
        <dbReference type="ARBA" id="ARBA00004141"/>
    </source>
</evidence>
<keyword evidence="4 7" id="KW-0812">Transmembrane</keyword>
<evidence type="ECO:0000256" key="6">
    <source>
        <dbReference type="ARBA" id="ARBA00023136"/>
    </source>
</evidence>
<dbReference type="PROSITE" id="PS50850">
    <property type="entry name" value="MFS"/>
    <property type="match status" value="1"/>
</dbReference>
<protein>
    <submittedName>
        <fullName evidence="9">General substrate transporter</fullName>
    </submittedName>
</protein>
<dbReference type="GO" id="GO:0016020">
    <property type="term" value="C:membrane"/>
    <property type="evidence" value="ECO:0007669"/>
    <property type="project" value="UniProtKB-SubCell"/>
</dbReference>